<dbReference type="STRING" id="240303.SAMN05421677_105219"/>
<dbReference type="AlphaFoldDB" id="A0A1H0K5C8"/>
<accession>A0A1H0K5C8</accession>
<gene>
    <name evidence="1" type="ORF">SAMN05421677_105219</name>
</gene>
<keyword evidence="2" id="KW-1185">Reference proteome</keyword>
<dbReference type="Proteomes" id="UP000198860">
    <property type="component" value="Unassembled WGS sequence"/>
</dbReference>
<proteinExistence type="predicted"/>
<name>A0A1H0K5C8_HALAD</name>
<reference evidence="2" key="1">
    <citation type="submission" date="2016-10" db="EMBL/GenBank/DDBJ databases">
        <authorList>
            <person name="Varghese N."/>
            <person name="Submissions S."/>
        </authorList>
    </citation>
    <scope>NUCLEOTIDE SEQUENCE [LARGE SCALE GENOMIC DNA]</scope>
    <source>
        <strain evidence="2">CGMCC 1.3703</strain>
    </source>
</reference>
<dbReference type="RefSeq" id="WP_089651862.1">
    <property type="nucleotide sequence ID" value="NZ_FNIZ01000005.1"/>
</dbReference>
<organism evidence="1 2">
    <name type="scientific">Halobacillus aidingensis</name>
    <dbReference type="NCBI Taxonomy" id="240303"/>
    <lineage>
        <taxon>Bacteria</taxon>
        <taxon>Bacillati</taxon>
        <taxon>Bacillota</taxon>
        <taxon>Bacilli</taxon>
        <taxon>Bacillales</taxon>
        <taxon>Bacillaceae</taxon>
        <taxon>Halobacillus</taxon>
    </lineage>
</organism>
<dbReference type="OrthoDB" id="5783260at2"/>
<dbReference type="Pfam" id="PF04250">
    <property type="entry name" value="DUF429"/>
    <property type="match status" value="1"/>
</dbReference>
<sequence>MQYIGIDLSGPSNTKDTVLVHFHKEKDKLYYKKHETPMSDYALITYIESLADKDSVTIGVDAPLSYEDGGGDRESDRSLRTFVTKLGMKGASIMPPTMLRMVYLSLRGIRFTREIERLSTKYEVHIVEVHPGAALGARMETIDDVLHYKQDLSIRKRIRRWFETQQLLDIPEVMAQESHTIDACAAALAAWHWQDPDFEPAWLYKAFLPLHPYDFCC</sequence>
<dbReference type="EMBL" id="FNIZ01000005">
    <property type="protein sequence ID" value="SDO50881.1"/>
    <property type="molecule type" value="Genomic_DNA"/>
</dbReference>
<evidence type="ECO:0000313" key="1">
    <source>
        <dbReference type="EMBL" id="SDO50881.1"/>
    </source>
</evidence>
<evidence type="ECO:0000313" key="2">
    <source>
        <dbReference type="Proteomes" id="UP000198860"/>
    </source>
</evidence>
<protein>
    <submittedName>
        <fullName evidence="1">Predicted nuclease (RNAse H fold)</fullName>
    </submittedName>
</protein>
<dbReference type="InterPro" id="IPR007362">
    <property type="entry name" value="DUF429"/>
</dbReference>